<gene>
    <name evidence="2" type="ORF">NDI38_17695</name>
</gene>
<dbReference type="InterPro" id="IPR050194">
    <property type="entry name" value="Glycosyltransferase_grp1"/>
</dbReference>
<sequence>MTCVNVVSQIQESQILDGRSLRVLFVSHTYIVGLNQGKLNAIAETGVVDVGLLVPAKWDAPQWNKQLELETPYPAIQAYATRIWFGGRAGAYFYSPLAVLKAIRDFRPDIIQVEQEVFSLSAFEIALFAKLFGKPLVLFGWENMARQLSPFRQWIRQFVFNTTQLILAGNHEGAEIMKQWGFKKPIEVMPQMGVDTTVFAPPSPKSATAKLTIGFVGRLSHHKGIDLLIEAACILRDRGYDFQITLCGSGSDEATFKGTVNQYSLNDQFVWRGGVRHDEVPQEMAQFDVLVLPSRTIETWKEQFGHVLIEAMAMGIPVVGSTCGEIPNVVGHPDLVFPEGDASALAKVLERLICEPEWRQQAGQHSLDRVHQYYTHERIAQRLIQLWQQILKPKDNQGVYQLEPYSTSEAKGHI</sequence>
<reference evidence="2 3" key="1">
    <citation type="submission" date="2022-04" db="EMBL/GenBank/DDBJ databases">
        <title>Positive selection, recombination, and allopatry shape intraspecific diversity of widespread and dominant cyanobacteria.</title>
        <authorList>
            <person name="Wei J."/>
            <person name="Shu W."/>
            <person name="Hu C."/>
        </authorList>
    </citation>
    <scope>NUCLEOTIDE SEQUENCE [LARGE SCALE GENOMIC DNA]</scope>
    <source>
        <strain evidence="2 3">AS-A4</strain>
    </source>
</reference>
<evidence type="ECO:0000259" key="1">
    <source>
        <dbReference type="Pfam" id="PF00534"/>
    </source>
</evidence>
<dbReference type="Pfam" id="PF00534">
    <property type="entry name" value="Glycos_transf_1"/>
    <property type="match status" value="1"/>
</dbReference>
<evidence type="ECO:0000313" key="2">
    <source>
        <dbReference type="EMBL" id="MEP1060273.1"/>
    </source>
</evidence>
<dbReference type="PANTHER" id="PTHR45947:SF3">
    <property type="entry name" value="SULFOQUINOVOSYL TRANSFERASE SQD2"/>
    <property type="match status" value="1"/>
</dbReference>
<dbReference type="SUPFAM" id="SSF53756">
    <property type="entry name" value="UDP-Glycosyltransferase/glycogen phosphorylase"/>
    <property type="match status" value="1"/>
</dbReference>
<dbReference type="RefSeq" id="WP_190446395.1">
    <property type="nucleotide sequence ID" value="NZ_JAMPLM010000016.1"/>
</dbReference>
<proteinExistence type="predicted"/>
<accession>A0ABV0KM04</accession>
<dbReference type="Proteomes" id="UP001476950">
    <property type="component" value="Unassembled WGS sequence"/>
</dbReference>
<dbReference type="EMBL" id="JAMPLM010000016">
    <property type="protein sequence ID" value="MEP1060273.1"/>
    <property type="molecule type" value="Genomic_DNA"/>
</dbReference>
<feature type="domain" description="Glycosyl transferase family 1" evidence="1">
    <location>
        <begin position="206"/>
        <end position="364"/>
    </location>
</feature>
<protein>
    <submittedName>
        <fullName evidence="2">Glycosyltransferase family 4 protein</fullName>
    </submittedName>
</protein>
<name>A0ABV0KM04_9CYAN</name>
<comment type="caution">
    <text evidence="2">The sequence shown here is derived from an EMBL/GenBank/DDBJ whole genome shotgun (WGS) entry which is preliminary data.</text>
</comment>
<dbReference type="InterPro" id="IPR001296">
    <property type="entry name" value="Glyco_trans_1"/>
</dbReference>
<dbReference type="CDD" id="cd03801">
    <property type="entry name" value="GT4_PimA-like"/>
    <property type="match status" value="1"/>
</dbReference>
<dbReference type="Gene3D" id="3.40.50.2000">
    <property type="entry name" value="Glycogen Phosphorylase B"/>
    <property type="match status" value="2"/>
</dbReference>
<keyword evidence="3" id="KW-1185">Reference proteome</keyword>
<organism evidence="2 3">
    <name type="scientific">Stenomitos frigidus AS-A4</name>
    <dbReference type="NCBI Taxonomy" id="2933935"/>
    <lineage>
        <taxon>Bacteria</taxon>
        <taxon>Bacillati</taxon>
        <taxon>Cyanobacteriota</taxon>
        <taxon>Cyanophyceae</taxon>
        <taxon>Leptolyngbyales</taxon>
        <taxon>Leptolyngbyaceae</taxon>
        <taxon>Stenomitos</taxon>
    </lineage>
</organism>
<evidence type="ECO:0000313" key="3">
    <source>
        <dbReference type="Proteomes" id="UP001476950"/>
    </source>
</evidence>
<dbReference type="PANTHER" id="PTHR45947">
    <property type="entry name" value="SULFOQUINOVOSYL TRANSFERASE SQD2"/>
    <property type="match status" value="1"/>
</dbReference>